<dbReference type="RefSeq" id="WP_148620227.1">
    <property type="nucleotide sequence ID" value="NZ_CP043043.1"/>
</dbReference>
<name>A0AAP9ES11_GLUTH</name>
<dbReference type="EMBL" id="CP043043">
    <property type="protein sequence ID" value="QEH96134.1"/>
    <property type="molecule type" value="Genomic_DNA"/>
</dbReference>
<dbReference type="InterPro" id="IPR012337">
    <property type="entry name" value="RNaseH-like_sf"/>
</dbReference>
<feature type="domain" description="Integrase catalytic" evidence="1">
    <location>
        <begin position="59"/>
        <end position="119"/>
    </location>
</feature>
<evidence type="ECO:0000313" key="3">
    <source>
        <dbReference type="Proteomes" id="UP000323560"/>
    </source>
</evidence>
<dbReference type="PANTHER" id="PTHR46889">
    <property type="entry name" value="TRANSPOSASE INSF FOR INSERTION SEQUENCE IS3B-RELATED"/>
    <property type="match status" value="1"/>
</dbReference>
<accession>A0AAP9ES11</accession>
<dbReference type="Pfam" id="PF00665">
    <property type="entry name" value="rve"/>
    <property type="match status" value="1"/>
</dbReference>
<reference evidence="2 3" key="1">
    <citation type="submission" date="2019-08" db="EMBL/GenBank/DDBJ databases">
        <title>Gluconobacter frateurii HD924 genome.</title>
        <authorList>
            <person name="Liu Y."/>
            <person name="Zhang P."/>
        </authorList>
    </citation>
    <scope>NUCLEOTIDE SEQUENCE [LARGE SCALE GENOMIC DNA]</scope>
    <source>
        <strain evidence="2 3">HD924</strain>
    </source>
</reference>
<dbReference type="InterPro" id="IPR001584">
    <property type="entry name" value="Integrase_cat-core"/>
</dbReference>
<protein>
    <recommendedName>
        <fullName evidence="1">Integrase catalytic domain-containing protein</fullName>
    </recommendedName>
</protein>
<dbReference type="SUPFAM" id="SSF53098">
    <property type="entry name" value="Ribonuclease H-like"/>
    <property type="match status" value="1"/>
</dbReference>
<dbReference type="InterPro" id="IPR050900">
    <property type="entry name" value="Transposase_IS3/IS150/IS904"/>
</dbReference>
<organism evidence="2 3">
    <name type="scientific">Gluconobacter thailandicus</name>
    <dbReference type="NCBI Taxonomy" id="257438"/>
    <lineage>
        <taxon>Bacteria</taxon>
        <taxon>Pseudomonadati</taxon>
        <taxon>Pseudomonadota</taxon>
        <taxon>Alphaproteobacteria</taxon>
        <taxon>Acetobacterales</taxon>
        <taxon>Acetobacteraceae</taxon>
        <taxon>Gluconobacter</taxon>
    </lineage>
</organism>
<sequence length="126" mass="14432">MTKAFKVLGFSVGHRRVRRLMRKHDIRVVRTRRLKMTTNSAHRQIIEPNLLRKNFSPTAVNQEGTADITYTRTHEGWVYLAVELDLFLRRVVGWNLETRITADLAVTVLKCAIALRQPQAGTCASC</sequence>
<dbReference type="Proteomes" id="UP000323560">
    <property type="component" value="Chromosome"/>
</dbReference>
<dbReference type="KEGG" id="gti:FXF46_07470"/>
<evidence type="ECO:0000259" key="1">
    <source>
        <dbReference type="Pfam" id="PF00665"/>
    </source>
</evidence>
<proteinExistence type="predicted"/>
<gene>
    <name evidence="2" type="ORF">FXF46_07470</name>
</gene>
<dbReference type="GO" id="GO:0015074">
    <property type="term" value="P:DNA integration"/>
    <property type="evidence" value="ECO:0007669"/>
    <property type="project" value="InterPro"/>
</dbReference>
<evidence type="ECO:0000313" key="2">
    <source>
        <dbReference type="EMBL" id="QEH96134.1"/>
    </source>
</evidence>
<dbReference type="AlphaFoldDB" id="A0AAP9ES11"/>